<gene>
    <name evidence="13" type="ORF">NP493_407g03006</name>
</gene>
<evidence type="ECO:0000256" key="8">
    <source>
        <dbReference type="ARBA" id="ARBA00022917"/>
    </source>
</evidence>
<dbReference type="CDD" id="cd16267">
    <property type="entry name" value="HBS1-like_II"/>
    <property type="match status" value="1"/>
</dbReference>
<evidence type="ECO:0000256" key="7">
    <source>
        <dbReference type="ARBA" id="ARBA00022845"/>
    </source>
</evidence>
<dbReference type="Pfam" id="PF08938">
    <property type="entry name" value="HBS1_N"/>
    <property type="match status" value="1"/>
</dbReference>
<dbReference type="FunFam" id="2.40.30.10:FF:000020">
    <property type="entry name" value="Translation elongation factor EF-1"/>
    <property type="match status" value="1"/>
</dbReference>
<dbReference type="FunFam" id="2.40.30.10:FF:000035">
    <property type="entry name" value="HBS1-like translational GTPase"/>
    <property type="match status" value="1"/>
</dbReference>
<dbReference type="Gene3D" id="1.10.8.10">
    <property type="entry name" value="DNA helicase RuvA subunit, C-terminal domain"/>
    <property type="match status" value="1"/>
</dbReference>
<dbReference type="GO" id="GO:0006412">
    <property type="term" value="P:translation"/>
    <property type="evidence" value="ECO:0007669"/>
    <property type="project" value="UniProtKB-KW"/>
</dbReference>
<name>A0AAD9L259_RIDPI</name>
<dbReference type="CDD" id="cd04093">
    <property type="entry name" value="HBS1_C_III"/>
    <property type="match status" value="1"/>
</dbReference>
<keyword evidence="3" id="KW-0963">Cytoplasm</keyword>
<keyword evidence="14" id="KW-1185">Reference proteome</keyword>
<keyword evidence="8" id="KW-0648">Protein biosynthesis</keyword>
<dbReference type="GO" id="GO:0005737">
    <property type="term" value="C:cytoplasm"/>
    <property type="evidence" value="ECO:0007669"/>
    <property type="project" value="UniProtKB-SubCell"/>
</dbReference>
<evidence type="ECO:0000313" key="14">
    <source>
        <dbReference type="Proteomes" id="UP001209878"/>
    </source>
</evidence>
<keyword evidence="4" id="KW-0597">Phosphoprotein</keyword>
<feature type="compositionally biased region" description="Basic and acidic residues" evidence="11">
    <location>
        <begin position="210"/>
        <end position="221"/>
    </location>
</feature>
<dbReference type="GO" id="GO:0006417">
    <property type="term" value="P:regulation of translation"/>
    <property type="evidence" value="ECO:0007669"/>
    <property type="project" value="UniProtKB-KW"/>
</dbReference>
<keyword evidence="5" id="KW-0547">Nucleotide-binding</keyword>
<sequence>MCVSEYDGYDDVYGHSVEDDSYCVSPSTAAQFLYDRTQQPSLSSYMRSQENEEIPEEDEELEHEVDEAGVSSLHDSFHFHQLGLSPADEVRLKGCLDEMRNILGESVPESVMVTAILRANFDSNAAADDVLGQQTQEQPKPQREPRDSRRNKGARQELQKPSAPLSVTLPTKPPEVTTGLTPSVARMTFTGIGAQLELEGATEGTRPKTQRVENLTRESGDKAVPIKKSWSSSNLEAGKGDLGDTPGRSATKSKAGKLDLMKEYEKRKASNDKENLNMVVIGHVDAGKSTLMGHVLYQLGFVNKKTMHKYEQESRKLGKASFAYAWVLDETDEERSRGVTMDVAQTRFETKSRVITLLDAPGHKDFIPNMITGAAQADVAILVVNATRGEFETGFESGGQTREHAMLIRSLGVSQLVVAINKMDTVGWLKDRYEEIVKKLAQFLKQAGFKENDIAYIPCSGLAGENLTSAPTVAALATWYTGPTLVEQIDNFKLPERQVSKPLRMCVSDVFKGMGSGFSVAGVIHAGAVQPGDRLLVMPQGELLTVKGVLIDDLPMQCAFAGDNVVLTVTGIDMSNVTVGSILCLPNDPIKAVTRFTARIVLLNIDVPITKGFPVVFHYLSTSEPAHIHKLVSLLHKSTGEVTKKKPRCLVKNSSAVIELQLDRPVCIELYKDYKALGRFMLRYAGSTIAAGLITEVSAISL</sequence>
<dbReference type="GO" id="GO:0005525">
    <property type="term" value="F:GTP binding"/>
    <property type="evidence" value="ECO:0007669"/>
    <property type="project" value="UniProtKB-KW"/>
</dbReference>
<dbReference type="GO" id="GO:0003924">
    <property type="term" value="F:GTPase activity"/>
    <property type="evidence" value="ECO:0007669"/>
    <property type="project" value="InterPro"/>
</dbReference>
<dbReference type="Pfam" id="PF00009">
    <property type="entry name" value="GTP_EFTU"/>
    <property type="match status" value="1"/>
</dbReference>
<dbReference type="SUPFAM" id="SSF50447">
    <property type="entry name" value="Translation proteins"/>
    <property type="match status" value="1"/>
</dbReference>
<feature type="region of interest" description="Disordered" evidence="11">
    <location>
        <begin position="131"/>
        <end position="182"/>
    </location>
</feature>
<evidence type="ECO:0000256" key="5">
    <source>
        <dbReference type="ARBA" id="ARBA00022741"/>
    </source>
</evidence>
<feature type="compositionally biased region" description="Basic and acidic residues" evidence="11">
    <location>
        <begin position="140"/>
        <end position="158"/>
    </location>
</feature>
<dbReference type="InterPro" id="IPR050100">
    <property type="entry name" value="TRAFAC_GTPase_members"/>
</dbReference>
<accession>A0AAD9L259</accession>
<comment type="similarity">
    <text evidence="2">Belongs to the TRAFAC class translation factor GTPase superfamily. Classic translation factor GTPase family. EF-Tu/EF-1A subfamily.</text>
</comment>
<dbReference type="Gene3D" id="2.40.30.10">
    <property type="entry name" value="Translation factors"/>
    <property type="match status" value="2"/>
</dbReference>
<dbReference type="Gene3D" id="3.40.50.300">
    <property type="entry name" value="P-loop containing nucleotide triphosphate hydrolases"/>
    <property type="match status" value="1"/>
</dbReference>
<dbReference type="InterPro" id="IPR027417">
    <property type="entry name" value="P-loop_NTPase"/>
</dbReference>
<evidence type="ECO:0000259" key="12">
    <source>
        <dbReference type="PROSITE" id="PS51722"/>
    </source>
</evidence>
<dbReference type="InterPro" id="IPR009001">
    <property type="entry name" value="Transl_elong_EF1A/Init_IF2_C"/>
</dbReference>
<dbReference type="EMBL" id="JAODUO010000407">
    <property type="protein sequence ID" value="KAK2181185.1"/>
    <property type="molecule type" value="Genomic_DNA"/>
</dbReference>
<dbReference type="PANTHER" id="PTHR23115">
    <property type="entry name" value="TRANSLATION FACTOR"/>
    <property type="match status" value="1"/>
</dbReference>
<dbReference type="AlphaFoldDB" id="A0AAD9L259"/>
<dbReference type="Pfam" id="PF22594">
    <property type="entry name" value="GTP-eEF1A_C"/>
    <property type="match status" value="1"/>
</dbReference>
<dbReference type="SUPFAM" id="SSF52540">
    <property type="entry name" value="P-loop containing nucleoside triphosphate hydrolases"/>
    <property type="match status" value="1"/>
</dbReference>
<reference evidence="13" key="1">
    <citation type="journal article" date="2023" name="Mol. Biol. Evol.">
        <title>Third-Generation Sequencing Reveals the Adaptive Role of the Epigenome in Three Deep-Sea Polychaetes.</title>
        <authorList>
            <person name="Perez M."/>
            <person name="Aroh O."/>
            <person name="Sun Y."/>
            <person name="Lan Y."/>
            <person name="Juniper S.K."/>
            <person name="Young C.R."/>
            <person name="Angers B."/>
            <person name="Qian P.Y."/>
        </authorList>
    </citation>
    <scope>NUCLEOTIDE SEQUENCE</scope>
    <source>
        <strain evidence="13">R07B-5</strain>
    </source>
</reference>
<keyword evidence="7" id="KW-0810">Translation regulation</keyword>
<dbReference type="PRINTS" id="PR00315">
    <property type="entry name" value="ELONGATNFCT"/>
</dbReference>
<evidence type="ECO:0000256" key="10">
    <source>
        <dbReference type="ARBA" id="ARBA00049117"/>
    </source>
</evidence>
<dbReference type="SUPFAM" id="SSF50465">
    <property type="entry name" value="EF-Tu/eEF-1alpha/eIF2-gamma C-terminal domain"/>
    <property type="match status" value="1"/>
</dbReference>
<dbReference type="CDD" id="cd01883">
    <property type="entry name" value="EF1_alpha"/>
    <property type="match status" value="1"/>
</dbReference>
<dbReference type="InterPro" id="IPR037189">
    <property type="entry name" value="HBS1-like_N_sf"/>
</dbReference>
<dbReference type="InterPro" id="IPR000795">
    <property type="entry name" value="T_Tr_GTP-bd_dom"/>
</dbReference>
<evidence type="ECO:0000256" key="6">
    <source>
        <dbReference type="ARBA" id="ARBA00022801"/>
    </source>
</evidence>
<keyword evidence="6" id="KW-0378">Hydrolase</keyword>
<dbReference type="InterPro" id="IPR054696">
    <property type="entry name" value="GTP-eEF1A_C"/>
</dbReference>
<dbReference type="InterPro" id="IPR009000">
    <property type="entry name" value="Transl_B-barrel_sf"/>
</dbReference>
<comment type="catalytic activity">
    <reaction evidence="10">
        <text>GTP + H2O = GDP + phosphate + H(+)</text>
        <dbReference type="Rhea" id="RHEA:19669"/>
        <dbReference type="ChEBI" id="CHEBI:15377"/>
        <dbReference type="ChEBI" id="CHEBI:15378"/>
        <dbReference type="ChEBI" id="CHEBI:37565"/>
        <dbReference type="ChEBI" id="CHEBI:43474"/>
        <dbReference type="ChEBI" id="CHEBI:58189"/>
    </reaction>
    <physiologicalReaction direction="left-to-right" evidence="10">
        <dbReference type="Rhea" id="RHEA:19670"/>
    </physiologicalReaction>
</comment>
<evidence type="ECO:0000256" key="4">
    <source>
        <dbReference type="ARBA" id="ARBA00022553"/>
    </source>
</evidence>
<evidence type="ECO:0000256" key="3">
    <source>
        <dbReference type="ARBA" id="ARBA00022490"/>
    </source>
</evidence>
<evidence type="ECO:0000256" key="2">
    <source>
        <dbReference type="ARBA" id="ARBA00007249"/>
    </source>
</evidence>
<comment type="subcellular location">
    <subcellularLocation>
        <location evidence="1">Cytoplasm</location>
    </subcellularLocation>
</comment>
<evidence type="ECO:0000256" key="9">
    <source>
        <dbReference type="ARBA" id="ARBA00023134"/>
    </source>
</evidence>
<organism evidence="13 14">
    <name type="scientific">Ridgeia piscesae</name>
    <name type="common">Tubeworm</name>
    <dbReference type="NCBI Taxonomy" id="27915"/>
    <lineage>
        <taxon>Eukaryota</taxon>
        <taxon>Metazoa</taxon>
        <taxon>Spiralia</taxon>
        <taxon>Lophotrochozoa</taxon>
        <taxon>Annelida</taxon>
        <taxon>Polychaeta</taxon>
        <taxon>Sedentaria</taxon>
        <taxon>Canalipalpata</taxon>
        <taxon>Sabellida</taxon>
        <taxon>Siboglinidae</taxon>
        <taxon>Ridgeia</taxon>
    </lineage>
</organism>
<protein>
    <recommendedName>
        <fullName evidence="12">Tr-type G domain-containing protein</fullName>
    </recommendedName>
</protein>
<feature type="region of interest" description="Disordered" evidence="11">
    <location>
        <begin position="197"/>
        <end position="256"/>
    </location>
</feature>
<evidence type="ECO:0000313" key="13">
    <source>
        <dbReference type="EMBL" id="KAK2181185.1"/>
    </source>
</evidence>
<keyword evidence="9" id="KW-0342">GTP-binding</keyword>
<feature type="domain" description="Tr-type G" evidence="12">
    <location>
        <begin position="273"/>
        <end position="499"/>
    </location>
</feature>
<proteinExistence type="inferred from homology"/>
<dbReference type="PROSITE" id="PS51722">
    <property type="entry name" value="G_TR_2"/>
    <property type="match status" value="1"/>
</dbReference>
<dbReference type="Proteomes" id="UP001209878">
    <property type="component" value="Unassembled WGS sequence"/>
</dbReference>
<dbReference type="FunFam" id="3.40.50.300:FF:000204">
    <property type="entry name" value="Translation elongation factor Tu"/>
    <property type="match status" value="1"/>
</dbReference>
<comment type="caution">
    <text evidence="13">The sequence shown here is derived from an EMBL/GenBank/DDBJ whole genome shotgun (WGS) entry which is preliminary data.</text>
</comment>
<evidence type="ECO:0000256" key="1">
    <source>
        <dbReference type="ARBA" id="ARBA00004496"/>
    </source>
</evidence>
<dbReference type="InterPro" id="IPR015033">
    <property type="entry name" value="HBS1-like_N"/>
</dbReference>
<dbReference type="SUPFAM" id="SSF109732">
    <property type="entry name" value="HBS1-like domain"/>
    <property type="match status" value="1"/>
</dbReference>
<evidence type="ECO:0000256" key="11">
    <source>
        <dbReference type="SAM" id="MobiDB-lite"/>
    </source>
</evidence>